<accession>A0A4R2P292</accession>
<reference evidence="1 2" key="1">
    <citation type="submission" date="2019-03" db="EMBL/GenBank/DDBJ databases">
        <title>Genomic Encyclopedia of Type Strains, Phase IV (KMG-IV): sequencing the most valuable type-strain genomes for metagenomic binning, comparative biology and taxonomic classification.</title>
        <authorList>
            <person name="Goeker M."/>
        </authorList>
    </citation>
    <scope>NUCLEOTIDE SEQUENCE [LARGE SCALE GENOMIC DNA]</scope>
    <source>
        <strain evidence="1 2">DSM 14836</strain>
    </source>
</reference>
<protein>
    <submittedName>
        <fullName evidence="1">Uncharacterized protein</fullName>
    </submittedName>
</protein>
<evidence type="ECO:0000313" key="2">
    <source>
        <dbReference type="Proteomes" id="UP000294564"/>
    </source>
</evidence>
<dbReference type="OrthoDB" id="6119616at2"/>
<evidence type="ECO:0000313" key="1">
    <source>
        <dbReference type="EMBL" id="TCP28667.1"/>
    </source>
</evidence>
<dbReference type="AlphaFoldDB" id="A0A4R2P292"/>
<comment type="caution">
    <text evidence="1">The sequence shown here is derived from an EMBL/GenBank/DDBJ whole genome shotgun (WGS) entry which is preliminary data.</text>
</comment>
<name>A0A4R2P292_9FLAO</name>
<dbReference type="RefSeq" id="WP_132793222.1">
    <property type="nucleotide sequence ID" value="NZ_SLXM01000001.1"/>
</dbReference>
<dbReference type="Proteomes" id="UP000294564">
    <property type="component" value="Unassembled WGS sequence"/>
</dbReference>
<dbReference type="EMBL" id="SLXM01000001">
    <property type="protein sequence ID" value="TCP28667.1"/>
    <property type="molecule type" value="Genomic_DNA"/>
</dbReference>
<keyword evidence="2" id="KW-1185">Reference proteome</keyword>
<sequence length="107" mass="12180">MHEWINLTNHLGKNFSNPKDIQLTDALHQLFDANDNEHPDAWIECGTEDGPLYSLSVYAGGYAIYSKFNNADMDVELENKKINNVTVQVAFDLWKNLIDGNIKKIVL</sequence>
<organism evidence="1 2">
    <name type="scientific">Tenacibaculum skagerrakense</name>
    <dbReference type="NCBI Taxonomy" id="186571"/>
    <lineage>
        <taxon>Bacteria</taxon>
        <taxon>Pseudomonadati</taxon>
        <taxon>Bacteroidota</taxon>
        <taxon>Flavobacteriia</taxon>
        <taxon>Flavobacteriales</taxon>
        <taxon>Flavobacteriaceae</taxon>
        <taxon>Tenacibaculum</taxon>
    </lineage>
</organism>
<gene>
    <name evidence="1" type="ORF">EV195_101848</name>
</gene>
<proteinExistence type="predicted"/>